<dbReference type="EMBL" id="BAABLW010000007">
    <property type="protein sequence ID" value="GAA4924811.1"/>
    <property type="molecule type" value="Genomic_DNA"/>
</dbReference>
<evidence type="ECO:0000313" key="1">
    <source>
        <dbReference type="EMBL" id="GAA4924811.1"/>
    </source>
</evidence>
<proteinExistence type="predicted"/>
<sequence>MNTNLKDPAYSELINFYVTKFTPLVRAREMSLAEAYAKSSPPTVDHAQSHVISQAVVLAIQHQTQVLEDDLPAAINRLHYLSPNAEVAGGEISSWIRRTERDEEMQRRIKVFEQERAEALAERLAMYREDNGRHRPRKRGFMRLFRGR</sequence>
<accession>A0ABP9G0F6</accession>
<comment type="caution">
    <text evidence="1">The sequence shown here is derived from an EMBL/GenBank/DDBJ whole genome shotgun (WGS) entry which is preliminary data.</text>
</comment>
<organism evidence="1 2">
    <name type="scientific">Nesterenkonia rhizosphaerae</name>
    <dbReference type="NCBI Taxonomy" id="1348272"/>
    <lineage>
        <taxon>Bacteria</taxon>
        <taxon>Bacillati</taxon>
        <taxon>Actinomycetota</taxon>
        <taxon>Actinomycetes</taxon>
        <taxon>Micrococcales</taxon>
        <taxon>Micrococcaceae</taxon>
        <taxon>Nesterenkonia</taxon>
    </lineage>
</organism>
<reference evidence="2" key="1">
    <citation type="journal article" date="2019" name="Int. J. Syst. Evol. Microbiol.">
        <title>The Global Catalogue of Microorganisms (GCM) 10K type strain sequencing project: providing services to taxonomists for standard genome sequencing and annotation.</title>
        <authorList>
            <consortium name="The Broad Institute Genomics Platform"/>
            <consortium name="The Broad Institute Genome Sequencing Center for Infectious Disease"/>
            <person name="Wu L."/>
            <person name="Ma J."/>
        </authorList>
    </citation>
    <scope>NUCLEOTIDE SEQUENCE [LARGE SCALE GENOMIC DNA]</scope>
    <source>
        <strain evidence="2">JCM 19129</strain>
    </source>
</reference>
<protein>
    <submittedName>
        <fullName evidence="1">Uncharacterized protein</fullName>
    </submittedName>
</protein>
<evidence type="ECO:0000313" key="2">
    <source>
        <dbReference type="Proteomes" id="UP001500368"/>
    </source>
</evidence>
<keyword evidence="2" id="KW-1185">Reference proteome</keyword>
<gene>
    <name evidence="1" type="ORF">GCM10025790_22600</name>
</gene>
<dbReference type="RefSeq" id="WP_345478110.1">
    <property type="nucleotide sequence ID" value="NZ_BAABLW010000007.1"/>
</dbReference>
<name>A0ABP9G0F6_9MICC</name>
<dbReference type="Proteomes" id="UP001500368">
    <property type="component" value="Unassembled WGS sequence"/>
</dbReference>